<feature type="transmembrane region" description="Helical" evidence="1">
    <location>
        <begin position="206"/>
        <end position="226"/>
    </location>
</feature>
<organism evidence="2">
    <name type="scientific">Sinomonas puerhi</name>
    <dbReference type="NCBI Taxonomy" id="3238584"/>
    <lineage>
        <taxon>Bacteria</taxon>
        <taxon>Bacillati</taxon>
        <taxon>Actinomycetota</taxon>
        <taxon>Actinomycetes</taxon>
        <taxon>Micrococcales</taxon>
        <taxon>Micrococcaceae</taxon>
        <taxon>Sinomonas</taxon>
    </lineage>
</organism>
<feature type="transmembrane region" description="Helical" evidence="1">
    <location>
        <begin position="6"/>
        <end position="24"/>
    </location>
</feature>
<protein>
    <recommendedName>
        <fullName evidence="3">Membrane protein DUF2306</fullName>
    </recommendedName>
</protein>
<feature type="transmembrane region" description="Helical" evidence="1">
    <location>
        <begin position="94"/>
        <end position="118"/>
    </location>
</feature>
<keyword evidence="1" id="KW-0812">Transmembrane</keyword>
<dbReference type="AlphaFoldDB" id="A0AB39L604"/>
<name>A0AB39L604_9MICC</name>
<dbReference type="KEGG" id="spue:AB5L97_04510"/>
<feature type="transmembrane region" description="Helical" evidence="1">
    <location>
        <begin position="168"/>
        <end position="186"/>
    </location>
</feature>
<reference evidence="2" key="1">
    <citation type="submission" date="2024-07" db="EMBL/GenBank/DDBJ databases">
        <authorList>
            <person name="fu j."/>
        </authorList>
    </citation>
    <scope>NUCLEOTIDE SEQUENCE</scope>
    <source>
        <strain evidence="2">P10A9</strain>
    </source>
</reference>
<accession>A0AB39L604</accession>
<evidence type="ECO:0000313" key="2">
    <source>
        <dbReference type="EMBL" id="XDP46281.1"/>
    </source>
</evidence>
<gene>
    <name evidence="2" type="ORF">AB5L97_04510</name>
</gene>
<keyword evidence="1" id="KW-0472">Membrane</keyword>
<evidence type="ECO:0008006" key="3">
    <source>
        <dbReference type="Google" id="ProtNLM"/>
    </source>
</evidence>
<dbReference type="EMBL" id="CP163302">
    <property type="protein sequence ID" value="XDP46281.1"/>
    <property type="molecule type" value="Genomic_DNA"/>
</dbReference>
<sequence length="245" mass="26025">MTGLAWITFGLALALAVVRIPAALRRENRLMLWLFALVAMAVLLSIEGPYLAIDAALGGINLANLILRFLLYGICLLMAVRISRAFNALGAQRILLGPWGLAALAAAGVGTVVSFLLLGRLPSTVGLAAGDNREWFDLYAGLGRIYPSFTGLVLVPSLVRHARSSGRAVLRCSAGLLAAGYLLLASTNTFVLMPASWVAVMQTMNYSAVLLLLAGLAIIWIAGVAARRRTLAKGLPRNKSTEVKN</sequence>
<proteinExistence type="predicted"/>
<feature type="transmembrane region" description="Helical" evidence="1">
    <location>
        <begin position="138"/>
        <end position="159"/>
    </location>
</feature>
<feature type="transmembrane region" description="Helical" evidence="1">
    <location>
        <begin position="65"/>
        <end position="82"/>
    </location>
</feature>
<feature type="transmembrane region" description="Helical" evidence="1">
    <location>
        <begin position="31"/>
        <end position="53"/>
    </location>
</feature>
<keyword evidence="1" id="KW-1133">Transmembrane helix</keyword>
<evidence type="ECO:0000256" key="1">
    <source>
        <dbReference type="SAM" id="Phobius"/>
    </source>
</evidence>
<dbReference type="RefSeq" id="WP_307957772.1">
    <property type="nucleotide sequence ID" value="NZ_CP163302.1"/>
</dbReference>